<dbReference type="Proteomes" id="UP000824782">
    <property type="component" value="Unassembled WGS sequence"/>
</dbReference>
<organism evidence="2 3">
    <name type="scientific">Engystomops pustulosus</name>
    <name type="common">Tungara frog</name>
    <name type="synonym">Physalaemus pustulosus</name>
    <dbReference type="NCBI Taxonomy" id="76066"/>
    <lineage>
        <taxon>Eukaryota</taxon>
        <taxon>Metazoa</taxon>
        <taxon>Chordata</taxon>
        <taxon>Craniata</taxon>
        <taxon>Vertebrata</taxon>
        <taxon>Euteleostomi</taxon>
        <taxon>Amphibia</taxon>
        <taxon>Batrachia</taxon>
        <taxon>Anura</taxon>
        <taxon>Neobatrachia</taxon>
        <taxon>Hyloidea</taxon>
        <taxon>Leptodactylidae</taxon>
        <taxon>Leiuperinae</taxon>
        <taxon>Engystomops</taxon>
    </lineage>
</organism>
<keyword evidence="3" id="KW-1185">Reference proteome</keyword>
<feature type="compositionally biased region" description="Basic and acidic residues" evidence="1">
    <location>
        <begin position="13"/>
        <end position="26"/>
    </location>
</feature>
<sequence length="103" mass="11927">MEKKFHNKYSRFPAKDKMEKNSHRHGCGDLRRIRRTQGLDYPPDRASVHDCMKLLEELLADGGRAGDCPGSCRCRESPCLPDSLALVFSRRHDKEHRHRVALK</sequence>
<accession>A0AAV6Z4E7</accession>
<evidence type="ECO:0000313" key="2">
    <source>
        <dbReference type="EMBL" id="KAG8544467.1"/>
    </source>
</evidence>
<name>A0AAV6Z4E7_ENGPU</name>
<evidence type="ECO:0000313" key="3">
    <source>
        <dbReference type="Proteomes" id="UP000824782"/>
    </source>
</evidence>
<proteinExistence type="predicted"/>
<evidence type="ECO:0000256" key="1">
    <source>
        <dbReference type="SAM" id="MobiDB-lite"/>
    </source>
</evidence>
<dbReference type="AlphaFoldDB" id="A0AAV6Z4E7"/>
<reference evidence="2" key="1">
    <citation type="thesis" date="2020" institute="ProQuest LLC" country="789 East Eisenhower Parkway, Ann Arbor, MI, USA">
        <title>Comparative Genomics and Chromosome Evolution.</title>
        <authorList>
            <person name="Mudd A.B."/>
        </authorList>
    </citation>
    <scope>NUCLEOTIDE SEQUENCE</scope>
    <source>
        <strain evidence="2">237g6f4</strain>
        <tissue evidence="2">Blood</tissue>
    </source>
</reference>
<comment type="caution">
    <text evidence="2">The sequence shown here is derived from an EMBL/GenBank/DDBJ whole genome shotgun (WGS) entry which is preliminary data.</text>
</comment>
<gene>
    <name evidence="2" type="ORF">GDO81_022437</name>
</gene>
<protein>
    <submittedName>
        <fullName evidence="2">Uncharacterized protein</fullName>
    </submittedName>
</protein>
<dbReference type="EMBL" id="WNYA01002246">
    <property type="protein sequence ID" value="KAG8544467.1"/>
    <property type="molecule type" value="Genomic_DNA"/>
</dbReference>
<feature type="region of interest" description="Disordered" evidence="1">
    <location>
        <begin position="1"/>
        <end position="26"/>
    </location>
</feature>